<dbReference type="Proteomes" id="UP000306409">
    <property type="component" value="Chromosome"/>
</dbReference>
<dbReference type="KEGG" id="rher:EHE19_011900"/>
<dbReference type="OrthoDB" id="9820845at2"/>
<dbReference type="AlphaFoldDB" id="A0A4U7JCP6"/>
<dbReference type="RefSeq" id="WP_137698545.1">
    <property type="nucleotide sequence ID" value="NZ_CP061336.1"/>
</dbReference>
<protein>
    <submittedName>
        <fullName evidence="1">Uncharacterized protein</fullName>
    </submittedName>
</protein>
<dbReference type="Gene3D" id="2.60.120.380">
    <property type="match status" value="1"/>
</dbReference>
<organism evidence="1 2">
    <name type="scientific">Ruminiclostridium herbifermentans</name>
    <dbReference type="NCBI Taxonomy" id="2488810"/>
    <lineage>
        <taxon>Bacteria</taxon>
        <taxon>Bacillati</taxon>
        <taxon>Bacillota</taxon>
        <taxon>Clostridia</taxon>
        <taxon>Eubacteriales</taxon>
        <taxon>Oscillospiraceae</taxon>
        <taxon>Ruminiclostridium</taxon>
    </lineage>
</organism>
<keyword evidence="2" id="KW-1185">Reference proteome</keyword>
<dbReference type="EMBL" id="CP061336">
    <property type="protein sequence ID" value="QNU65625.1"/>
    <property type="molecule type" value="Genomic_DNA"/>
</dbReference>
<evidence type="ECO:0000313" key="2">
    <source>
        <dbReference type="Proteomes" id="UP000306409"/>
    </source>
</evidence>
<proteinExistence type="predicted"/>
<evidence type="ECO:0000313" key="1">
    <source>
        <dbReference type="EMBL" id="QNU65625.1"/>
    </source>
</evidence>
<gene>
    <name evidence="1" type="ORF">EHE19_011900</name>
</gene>
<sequence>MNRKLVSLALVLVMVFTASMSVFAATNGGNITNIDHITGSNVIPNYDSVEYTFYLSQDSYYNAKLYIPEGYGLELRNSQLQTLSYVESNGTLAQITKNSIPAGVYKLVVWCTTGDDTGTYHIYQSTSVQDDNITNMSTVIDTSNIPSYTAKEYKIYISNTGDYSAQLNIPRGYILELRNSQLQTVSFDESDGTSASISVTNLPAGVYKLIVWATSGSGSVTYTINQSANW</sequence>
<name>A0A4U7JCP6_9FIRM</name>
<accession>A0A4U7JCP6</accession>
<reference evidence="1 2" key="1">
    <citation type="submission" date="2020-09" db="EMBL/GenBank/DDBJ databases">
        <title>Characterization and genome sequencing of Ruminiclostridium sp. nov. MA18.</title>
        <authorList>
            <person name="Rettenmaier R."/>
            <person name="Kowollik M.-L."/>
            <person name="Liebl W."/>
            <person name="Zverlov V."/>
        </authorList>
    </citation>
    <scope>NUCLEOTIDE SEQUENCE [LARGE SCALE GENOMIC DNA]</scope>
    <source>
        <strain evidence="1 2">MA18</strain>
    </source>
</reference>